<protein>
    <submittedName>
        <fullName evidence="2">Hypothetical_protein</fullName>
    </submittedName>
</protein>
<evidence type="ECO:0000313" key="2">
    <source>
        <dbReference type="EMBL" id="CAL5990813.1"/>
    </source>
</evidence>
<gene>
    <name evidence="2" type="ORF">HINF_LOCUS11645</name>
</gene>
<organism evidence="2 3">
    <name type="scientific">Hexamita inflata</name>
    <dbReference type="NCBI Taxonomy" id="28002"/>
    <lineage>
        <taxon>Eukaryota</taxon>
        <taxon>Metamonada</taxon>
        <taxon>Diplomonadida</taxon>
        <taxon>Hexamitidae</taxon>
        <taxon>Hexamitinae</taxon>
        <taxon>Hexamita</taxon>
    </lineage>
</organism>
<evidence type="ECO:0000256" key="1">
    <source>
        <dbReference type="SAM" id="Coils"/>
    </source>
</evidence>
<feature type="coiled-coil region" evidence="1">
    <location>
        <begin position="44"/>
        <end position="100"/>
    </location>
</feature>
<keyword evidence="1" id="KW-0175">Coiled coil</keyword>
<reference evidence="2 3" key="1">
    <citation type="submission" date="2024-07" db="EMBL/GenBank/DDBJ databases">
        <authorList>
            <person name="Akdeniz Z."/>
        </authorList>
    </citation>
    <scope>NUCLEOTIDE SEQUENCE [LARGE SCALE GENOMIC DNA]</scope>
</reference>
<name>A0ABP1HBM3_9EUKA</name>
<accession>A0ABP1HBM3</accession>
<keyword evidence="3" id="KW-1185">Reference proteome</keyword>
<proteinExistence type="predicted"/>
<dbReference type="EMBL" id="CAXDID020000026">
    <property type="protein sequence ID" value="CAL5990813.1"/>
    <property type="molecule type" value="Genomic_DNA"/>
</dbReference>
<sequence length="135" mass="15963">MESNFQSLDQLYKLLRHERVEQNLLLKCQDNQLSLAHQSKCMEVAEQLRKIQQLTLEVKQLKEFNVKLHKMRGISDFSELEAVQKQVASLKTSVQKLKSELQQFEVPQLTFKAPIYVKQQVLSTELQWWALEMLF</sequence>
<comment type="caution">
    <text evidence="2">The sequence shown here is derived from an EMBL/GenBank/DDBJ whole genome shotgun (WGS) entry which is preliminary data.</text>
</comment>
<dbReference type="Proteomes" id="UP001642409">
    <property type="component" value="Unassembled WGS sequence"/>
</dbReference>
<evidence type="ECO:0000313" key="3">
    <source>
        <dbReference type="Proteomes" id="UP001642409"/>
    </source>
</evidence>